<comment type="caution">
    <text evidence="2">The sequence shown here is derived from an EMBL/GenBank/DDBJ whole genome shotgun (WGS) entry which is preliminary data.</text>
</comment>
<dbReference type="EMBL" id="SPHZ02000010">
    <property type="protein sequence ID" value="KAF0897548.1"/>
    <property type="molecule type" value="Genomic_DNA"/>
</dbReference>
<evidence type="ECO:0000313" key="2">
    <source>
        <dbReference type="EMBL" id="KAF0897548.1"/>
    </source>
</evidence>
<accession>A0A6G1CAQ7</accession>
<keyword evidence="3" id="KW-1185">Reference proteome</keyword>
<sequence>MPTAVRRRCGLELERRWWPGRGAASGGGGPGDLAWTWSGDGGLDVELPPTDLPSLEDTGAAALPAVVRQPKAIWSWINSRATRHYQ</sequence>
<feature type="region of interest" description="Disordered" evidence="1">
    <location>
        <begin position="19"/>
        <end position="40"/>
    </location>
</feature>
<evidence type="ECO:0000256" key="1">
    <source>
        <dbReference type="SAM" id="MobiDB-lite"/>
    </source>
</evidence>
<gene>
    <name evidence="2" type="ORF">E2562_039037</name>
</gene>
<protein>
    <submittedName>
        <fullName evidence="2">Uncharacterized protein</fullName>
    </submittedName>
</protein>
<name>A0A6G1CAQ7_9ORYZ</name>
<organism evidence="2 3">
    <name type="scientific">Oryza meyeriana var. granulata</name>
    <dbReference type="NCBI Taxonomy" id="110450"/>
    <lineage>
        <taxon>Eukaryota</taxon>
        <taxon>Viridiplantae</taxon>
        <taxon>Streptophyta</taxon>
        <taxon>Embryophyta</taxon>
        <taxon>Tracheophyta</taxon>
        <taxon>Spermatophyta</taxon>
        <taxon>Magnoliopsida</taxon>
        <taxon>Liliopsida</taxon>
        <taxon>Poales</taxon>
        <taxon>Poaceae</taxon>
        <taxon>BOP clade</taxon>
        <taxon>Oryzoideae</taxon>
        <taxon>Oryzeae</taxon>
        <taxon>Oryzinae</taxon>
        <taxon>Oryza</taxon>
        <taxon>Oryza meyeriana</taxon>
    </lineage>
</organism>
<dbReference type="Proteomes" id="UP000479710">
    <property type="component" value="Unassembled WGS sequence"/>
</dbReference>
<evidence type="ECO:0000313" key="3">
    <source>
        <dbReference type="Proteomes" id="UP000479710"/>
    </source>
</evidence>
<reference evidence="2 3" key="1">
    <citation type="submission" date="2019-11" db="EMBL/GenBank/DDBJ databases">
        <title>Whole genome sequence of Oryza granulata.</title>
        <authorList>
            <person name="Li W."/>
        </authorList>
    </citation>
    <scope>NUCLEOTIDE SEQUENCE [LARGE SCALE GENOMIC DNA]</scope>
    <source>
        <strain evidence="3">cv. Menghai</strain>
        <tissue evidence="2">Leaf</tissue>
    </source>
</reference>
<proteinExistence type="predicted"/>
<dbReference type="AlphaFoldDB" id="A0A6G1CAQ7"/>